<evidence type="ECO:0000313" key="1">
    <source>
        <dbReference type="EMBL" id="GHP08109.1"/>
    </source>
</evidence>
<keyword evidence="2" id="KW-1185">Reference proteome</keyword>
<name>A0A830HT04_9CHLO</name>
<organism evidence="1 2">
    <name type="scientific">Pycnococcus provasolii</name>
    <dbReference type="NCBI Taxonomy" id="41880"/>
    <lineage>
        <taxon>Eukaryota</taxon>
        <taxon>Viridiplantae</taxon>
        <taxon>Chlorophyta</taxon>
        <taxon>Pseudoscourfieldiophyceae</taxon>
        <taxon>Pseudoscourfieldiales</taxon>
        <taxon>Pycnococcaceae</taxon>
        <taxon>Pycnococcus</taxon>
    </lineage>
</organism>
<gene>
    <name evidence="1" type="ORF">PPROV_000685100</name>
</gene>
<dbReference type="Proteomes" id="UP000660262">
    <property type="component" value="Unassembled WGS sequence"/>
</dbReference>
<dbReference type="AlphaFoldDB" id="A0A830HT04"/>
<sequence length="239" mass="25847">MSFRSRMSPGSVPGSHASLPLDSVLVPADNMVTGDYADDSSSAMAFDDTASFRSASVHSSTFSAAAPAVVSASLVHKPESLRLFRRNHQMPTDVGDQYAIANASKDMREARWNEIKDVNKFDSVNTPMAYGDKMVLLRRQQRDVETACAASDLKDEYAHVDDASGADVACLTAGHSNVAATKSLVQRAVEAQALEEGGDVDDPARATNSRLTSYVQEYAAPVCTKPRRRWDARTLSVDE</sequence>
<evidence type="ECO:0000313" key="2">
    <source>
        <dbReference type="Proteomes" id="UP000660262"/>
    </source>
</evidence>
<comment type="caution">
    <text evidence="1">The sequence shown here is derived from an EMBL/GenBank/DDBJ whole genome shotgun (WGS) entry which is preliminary data.</text>
</comment>
<reference evidence="1" key="1">
    <citation type="submission" date="2020-10" db="EMBL/GenBank/DDBJ databases">
        <title>Unveiling of a novel bifunctional photoreceptor, Dualchrome1, isolated from a cosmopolitan green alga.</title>
        <authorList>
            <person name="Suzuki S."/>
            <person name="Kawachi M."/>
        </authorList>
    </citation>
    <scope>NUCLEOTIDE SEQUENCE</scope>
    <source>
        <strain evidence="1">NIES 2893</strain>
    </source>
</reference>
<dbReference type="EMBL" id="BNJQ01000019">
    <property type="protein sequence ID" value="GHP08109.1"/>
    <property type="molecule type" value="Genomic_DNA"/>
</dbReference>
<proteinExistence type="predicted"/>
<protein>
    <submittedName>
        <fullName evidence="1">Uncharacterized protein</fullName>
    </submittedName>
</protein>
<accession>A0A830HT04</accession>